<organism evidence="4">
    <name type="scientific">Schistocephalus solidus</name>
    <name type="common">Tapeworm</name>
    <dbReference type="NCBI Taxonomy" id="70667"/>
    <lineage>
        <taxon>Eukaryota</taxon>
        <taxon>Metazoa</taxon>
        <taxon>Spiralia</taxon>
        <taxon>Lophotrochozoa</taxon>
        <taxon>Platyhelminthes</taxon>
        <taxon>Cestoda</taxon>
        <taxon>Eucestoda</taxon>
        <taxon>Diphyllobothriidea</taxon>
        <taxon>Diphyllobothriidae</taxon>
        <taxon>Schistocephalus</taxon>
    </lineage>
</organism>
<sequence>MWLARSEPPLGVPPHLAWERTQVAGAAGAAPGRTTTPGSDPTERTQVAGAAGSPKSKPPLGVPQVDAGGWRGCVL</sequence>
<gene>
    <name evidence="2" type="ORF">SSLN_LOCUS3883</name>
</gene>
<reference evidence="4" key="1">
    <citation type="submission" date="2016-06" db="UniProtKB">
        <authorList>
            <consortium name="WormBaseParasite"/>
        </authorList>
    </citation>
    <scope>IDENTIFICATION</scope>
</reference>
<evidence type="ECO:0000313" key="3">
    <source>
        <dbReference type="Proteomes" id="UP000275846"/>
    </source>
</evidence>
<evidence type="ECO:0000313" key="2">
    <source>
        <dbReference type="EMBL" id="VDL90268.1"/>
    </source>
</evidence>
<accession>A0A183SI35</accession>
<evidence type="ECO:0000313" key="4">
    <source>
        <dbReference type="WBParaSite" id="SSLN_0000400901-mRNA-1"/>
    </source>
</evidence>
<dbReference type="EMBL" id="UYSU01032679">
    <property type="protein sequence ID" value="VDL90268.1"/>
    <property type="molecule type" value="Genomic_DNA"/>
</dbReference>
<proteinExistence type="predicted"/>
<keyword evidence="3" id="KW-1185">Reference proteome</keyword>
<protein>
    <submittedName>
        <fullName evidence="2 4">Uncharacterized protein</fullName>
    </submittedName>
</protein>
<dbReference type="Proteomes" id="UP000275846">
    <property type="component" value="Unassembled WGS sequence"/>
</dbReference>
<feature type="region of interest" description="Disordered" evidence="1">
    <location>
        <begin position="22"/>
        <end position="75"/>
    </location>
</feature>
<feature type="compositionally biased region" description="Low complexity" evidence="1">
    <location>
        <begin position="24"/>
        <end position="38"/>
    </location>
</feature>
<reference evidence="2 3" key="2">
    <citation type="submission" date="2018-11" db="EMBL/GenBank/DDBJ databases">
        <authorList>
            <consortium name="Pathogen Informatics"/>
        </authorList>
    </citation>
    <scope>NUCLEOTIDE SEQUENCE [LARGE SCALE GENOMIC DNA]</scope>
    <source>
        <strain evidence="2 3">NST_G2</strain>
    </source>
</reference>
<name>A0A183SI35_SCHSO</name>
<dbReference type="AlphaFoldDB" id="A0A183SI35"/>
<dbReference type="WBParaSite" id="SSLN_0000400901-mRNA-1">
    <property type="protein sequence ID" value="SSLN_0000400901-mRNA-1"/>
    <property type="gene ID" value="SSLN_0000400901"/>
</dbReference>
<evidence type="ECO:0000256" key="1">
    <source>
        <dbReference type="SAM" id="MobiDB-lite"/>
    </source>
</evidence>